<evidence type="ECO:0000256" key="1">
    <source>
        <dbReference type="SAM" id="MobiDB-lite"/>
    </source>
</evidence>
<feature type="region of interest" description="Disordered" evidence="1">
    <location>
        <begin position="1"/>
        <end position="93"/>
    </location>
</feature>
<reference evidence="2 3" key="1">
    <citation type="journal article" date="2019" name="Int. J. Syst. Evol. Microbiol.">
        <title>The Global Catalogue of Microorganisms (GCM) 10K type strain sequencing project: providing services to taxonomists for standard genome sequencing and annotation.</title>
        <authorList>
            <consortium name="The Broad Institute Genomics Platform"/>
            <consortium name="The Broad Institute Genome Sequencing Center for Infectious Disease"/>
            <person name="Wu L."/>
            <person name="Ma J."/>
        </authorList>
    </citation>
    <scope>NUCLEOTIDE SEQUENCE [LARGE SCALE GENOMIC DNA]</scope>
    <source>
        <strain evidence="2 3">JCM 16021</strain>
    </source>
</reference>
<protein>
    <submittedName>
        <fullName evidence="2">Uncharacterized protein</fullName>
    </submittedName>
</protein>
<evidence type="ECO:0000313" key="3">
    <source>
        <dbReference type="Proteomes" id="UP001500575"/>
    </source>
</evidence>
<dbReference type="Proteomes" id="UP001500575">
    <property type="component" value="Unassembled WGS sequence"/>
</dbReference>
<dbReference type="EMBL" id="BAAAQQ010000013">
    <property type="protein sequence ID" value="GAA2130156.1"/>
    <property type="molecule type" value="Genomic_DNA"/>
</dbReference>
<feature type="compositionally biased region" description="Basic and acidic residues" evidence="1">
    <location>
        <begin position="48"/>
        <end position="62"/>
    </location>
</feature>
<name>A0ABN2YPZ7_9ACTN</name>
<organism evidence="2 3">
    <name type="scientific">Nocardioides bigeumensis</name>
    <dbReference type="NCBI Taxonomy" id="433657"/>
    <lineage>
        <taxon>Bacteria</taxon>
        <taxon>Bacillati</taxon>
        <taxon>Actinomycetota</taxon>
        <taxon>Actinomycetes</taxon>
        <taxon>Propionibacteriales</taxon>
        <taxon>Nocardioidaceae</taxon>
        <taxon>Nocardioides</taxon>
    </lineage>
</organism>
<feature type="compositionally biased region" description="Basic and acidic residues" evidence="1">
    <location>
        <begin position="1"/>
        <end position="15"/>
    </location>
</feature>
<dbReference type="RefSeq" id="WP_344304853.1">
    <property type="nucleotide sequence ID" value="NZ_BAAAQQ010000013.1"/>
</dbReference>
<gene>
    <name evidence="2" type="ORF">GCM10009843_32500</name>
</gene>
<comment type="caution">
    <text evidence="2">The sequence shown here is derived from an EMBL/GenBank/DDBJ whole genome shotgun (WGS) entry which is preliminary data.</text>
</comment>
<keyword evidence="3" id="KW-1185">Reference proteome</keyword>
<evidence type="ECO:0000313" key="2">
    <source>
        <dbReference type="EMBL" id="GAA2130156.1"/>
    </source>
</evidence>
<proteinExistence type="predicted"/>
<accession>A0ABN2YPZ7</accession>
<sequence length="93" mass="9440">MTPDDDKTDVPELRESQPNAAGPDAAAGGMGVSSERTGPTGPGQVGTDGERDTSIKVSREPDSPPEQSPGGVEENPEGVAPKAGYPSLDPRSP</sequence>